<feature type="region of interest" description="Disordered" evidence="1">
    <location>
        <begin position="60"/>
        <end position="84"/>
    </location>
</feature>
<keyword evidence="2" id="KW-1133">Transmembrane helix</keyword>
<dbReference type="AlphaFoldDB" id="A0A158FPZ1"/>
<accession>A0A158FPZ1</accession>
<feature type="transmembrane region" description="Helical" evidence="2">
    <location>
        <begin position="36"/>
        <end position="55"/>
    </location>
</feature>
<evidence type="ECO:0000313" key="4">
    <source>
        <dbReference type="Proteomes" id="UP000054893"/>
    </source>
</evidence>
<evidence type="ECO:0000256" key="1">
    <source>
        <dbReference type="SAM" id="MobiDB-lite"/>
    </source>
</evidence>
<keyword evidence="2" id="KW-0812">Transmembrane</keyword>
<evidence type="ECO:0000256" key="2">
    <source>
        <dbReference type="SAM" id="Phobius"/>
    </source>
</evidence>
<dbReference type="Proteomes" id="UP000054893">
    <property type="component" value="Unassembled WGS sequence"/>
</dbReference>
<protein>
    <submittedName>
        <fullName evidence="3">Uncharacterized protein</fullName>
    </submittedName>
</protein>
<keyword evidence="2" id="KW-0472">Membrane</keyword>
<feature type="compositionally biased region" description="Basic and acidic residues" evidence="1">
    <location>
        <begin position="60"/>
        <end position="75"/>
    </location>
</feature>
<evidence type="ECO:0000313" key="3">
    <source>
        <dbReference type="EMBL" id="SAL21928.1"/>
    </source>
</evidence>
<name>A0A158FPZ1_CABSO</name>
<reference evidence="3 4" key="1">
    <citation type="submission" date="2016-01" db="EMBL/GenBank/DDBJ databases">
        <authorList>
            <person name="Oliw E.H."/>
        </authorList>
    </citation>
    <scope>NUCLEOTIDE SEQUENCE [LARGE SCALE GENOMIC DNA]</scope>
    <source>
        <strain evidence="3">LMG 22029</strain>
    </source>
</reference>
<organism evidence="3 4">
    <name type="scientific">Caballeronia sordidicola</name>
    <name type="common">Burkholderia sordidicola</name>
    <dbReference type="NCBI Taxonomy" id="196367"/>
    <lineage>
        <taxon>Bacteria</taxon>
        <taxon>Pseudomonadati</taxon>
        <taxon>Pseudomonadota</taxon>
        <taxon>Betaproteobacteria</taxon>
        <taxon>Burkholderiales</taxon>
        <taxon>Burkholderiaceae</taxon>
        <taxon>Caballeronia</taxon>
    </lineage>
</organism>
<dbReference type="EMBL" id="FCOC02000003">
    <property type="protein sequence ID" value="SAL21928.1"/>
    <property type="molecule type" value="Genomic_DNA"/>
</dbReference>
<gene>
    <name evidence="3" type="ORF">AWB64_01641</name>
</gene>
<proteinExistence type="predicted"/>
<sequence length="96" mass="10638">MPLVHRMPLKKAWSGAICPFVSSPLLLPAIGLLLTIPIYVLVALPFAVCALRASAIRSDEARPRHPVHRGGDKSRNLLPLSRTRRSVQLRANRIIE</sequence>